<dbReference type="AlphaFoldDB" id="A0A183ULM8"/>
<dbReference type="GO" id="GO:0003735">
    <property type="term" value="F:structural constituent of ribosome"/>
    <property type="evidence" value="ECO:0007669"/>
    <property type="project" value="InterPro"/>
</dbReference>
<reference evidence="1 2" key="2">
    <citation type="submission" date="2018-11" db="EMBL/GenBank/DDBJ databases">
        <authorList>
            <consortium name="Pathogen Informatics"/>
        </authorList>
    </citation>
    <scope>NUCLEOTIDE SEQUENCE [LARGE SCALE GENOMIC DNA]</scope>
</reference>
<proteinExistence type="predicted"/>
<dbReference type="WBParaSite" id="TCNE_0000939801-mRNA-1">
    <property type="protein sequence ID" value="TCNE_0000939801-mRNA-1"/>
    <property type="gene ID" value="TCNE_0000939801"/>
</dbReference>
<dbReference type="Proteomes" id="UP000050794">
    <property type="component" value="Unassembled WGS sequence"/>
</dbReference>
<dbReference type="GO" id="GO:0005840">
    <property type="term" value="C:ribosome"/>
    <property type="evidence" value="ECO:0007669"/>
    <property type="project" value="InterPro"/>
</dbReference>
<evidence type="ECO:0000313" key="1">
    <source>
        <dbReference type="EMBL" id="VDM40719.1"/>
    </source>
</evidence>
<organism evidence="2 3">
    <name type="scientific">Toxocara canis</name>
    <name type="common">Canine roundworm</name>
    <dbReference type="NCBI Taxonomy" id="6265"/>
    <lineage>
        <taxon>Eukaryota</taxon>
        <taxon>Metazoa</taxon>
        <taxon>Ecdysozoa</taxon>
        <taxon>Nematoda</taxon>
        <taxon>Chromadorea</taxon>
        <taxon>Rhabditida</taxon>
        <taxon>Spirurina</taxon>
        <taxon>Ascaridomorpha</taxon>
        <taxon>Ascaridoidea</taxon>
        <taxon>Toxocaridae</taxon>
        <taxon>Toxocara</taxon>
    </lineage>
</organism>
<sequence length="168" mass="19702">MAASSRINSSLPRIRAVIGHIPQKLKTLRIDINRSRLEILRRMVTRLLLQLGIFRERGDPYTKEMVDWWLMEGDLREKFFNVLVPRFTKHSGPYTALHRLPNERLESYVRKKRIFYRNFEVAVLELRGNPFPPVIPEPEDHSNSLLNTLLKNALRKRIAISDKSNSSV</sequence>
<dbReference type="GO" id="GO:0006412">
    <property type="term" value="P:translation"/>
    <property type="evidence" value="ECO:0007669"/>
    <property type="project" value="InterPro"/>
</dbReference>
<dbReference type="Gene3D" id="3.90.1030.10">
    <property type="entry name" value="Ribosomal protein L17"/>
    <property type="match status" value="1"/>
</dbReference>
<evidence type="ECO:0000313" key="3">
    <source>
        <dbReference type="WBParaSite" id="TCNE_0000939801-mRNA-1"/>
    </source>
</evidence>
<dbReference type="EMBL" id="UYWY01020164">
    <property type="protein sequence ID" value="VDM40719.1"/>
    <property type="molecule type" value="Genomic_DNA"/>
</dbReference>
<dbReference type="SUPFAM" id="SSF64263">
    <property type="entry name" value="Prokaryotic ribosomal protein L17"/>
    <property type="match status" value="1"/>
</dbReference>
<gene>
    <name evidence="1" type="ORF">TCNE_LOCUS9398</name>
</gene>
<reference evidence="3" key="1">
    <citation type="submission" date="2016-06" db="UniProtKB">
        <authorList>
            <consortium name="WormBaseParasite"/>
        </authorList>
    </citation>
    <scope>IDENTIFICATION</scope>
</reference>
<dbReference type="InterPro" id="IPR036373">
    <property type="entry name" value="Ribosomal_bL17_sf"/>
</dbReference>
<name>A0A183ULM8_TOXCA</name>
<keyword evidence="2" id="KW-1185">Reference proteome</keyword>
<evidence type="ECO:0000313" key="2">
    <source>
        <dbReference type="Proteomes" id="UP000050794"/>
    </source>
</evidence>
<protein>
    <submittedName>
        <fullName evidence="3">39S ribosomal protein L17, mitochondrial</fullName>
    </submittedName>
</protein>
<accession>A0A183ULM8</accession>